<dbReference type="Pfam" id="PF07508">
    <property type="entry name" value="Recombinase"/>
    <property type="match status" value="1"/>
</dbReference>
<name>A0ABS5L748_9ACTN</name>
<dbReference type="InterPro" id="IPR050639">
    <property type="entry name" value="SSR_resolvase"/>
</dbReference>
<evidence type="ECO:0000313" key="4">
    <source>
        <dbReference type="Proteomes" id="UP000730482"/>
    </source>
</evidence>
<dbReference type="PROSITE" id="PS51737">
    <property type="entry name" value="RECOMBINASE_DNA_BIND"/>
    <property type="match status" value="1"/>
</dbReference>
<dbReference type="PANTHER" id="PTHR30461">
    <property type="entry name" value="DNA-INVERTASE FROM LAMBDOID PROPHAGE"/>
    <property type="match status" value="1"/>
</dbReference>
<dbReference type="Gene3D" id="3.90.1750.20">
    <property type="entry name" value="Putative Large Serine Recombinase, Chain B, Domain 2"/>
    <property type="match status" value="1"/>
</dbReference>
<dbReference type="Pfam" id="PF00239">
    <property type="entry name" value="Resolvase"/>
    <property type="match status" value="1"/>
</dbReference>
<dbReference type="CDD" id="cd00338">
    <property type="entry name" value="Ser_Recombinase"/>
    <property type="match status" value="1"/>
</dbReference>
<dbReference type="PANTHER" id="PTHR30461:SF23">
    <property type="entry name" value="DNA RECOMBINASE-RELATED"/>
    <property type="match status" value="1"/>
</dbReference>
<keyword evidence="4" id="KW-1185">Reference proteome</keyword>
<dbReference type="EMBL" id="JAAFYZ010000332">
    <property type="protein sequence ID" value="MBS2554186.1"/>
    <property type="molecule type" value="Genomic_DNA"/>
</dbReference>
<comment type="caution">
    <text evidence="3">The sequence shown here is derived from an EMBL/GenBank/DDBJ whole genome shotgun (WGS) entry which is preliminary data.</text>
</comment>
<protein>
    <submittedName>
        <fullName evidence="3">Recombinase family protein</fullName>
    </submittedName>
</protein>
<dbReference type="RefSeq" id="WP_194925591.1">
    <property type="nucleotide sequence ID" value="NZ_JAAFYZ010000332.1"/>
</dbReference>
<dbReference type="Pfam" id="PF13408">
    <property type="entry name" value="Zn_ribbon_recom"/>
    <property type="match status" value="1"/>
</dbReference>
<evidence type="ECO:0000259" key="2">
    <source>
        <dbReference type="PROSITE" id="PS51737"/>
    </source>
</evidence>
<dbReference type="SUPFAM" id="SSF53041">
    <property type="entry name" value="Resolvase-like"/>
    <property type="match status" value="1"/>
</dbReference>
<gene>
    <name evidence="3" type="ORF">KGQ19_45765</name>
</gene>
<dbReference type="Proteomes" id="UP000730482">
    <property type="component" value="Unassembled WGS sequence"/>
</dbReference>
<dbReference type="InterPro" id="IPR011109">
    <property type="entry name" value="DNA_bind_recombinase_dom"/>
</dbReference>
<feature type="domain" description="Recombinase" evidence="2">
    <location>
        <begin position="168"/>
        <end position="278"/>
    </location>
</feature>
<sequence length="482" mass="54127">MGKSEFEGESAAIYCRISHIKDDDQTGVERQERICRDMAARYGLRVSPEHVFIDPSRSAWQRNRKRPGWDKMLEAMDAGAFRHVLAYHPDRLMRQPPDLEQLLIKAEERNVILHGQANRRDLSNADDRFFLRIEVAHACKSSDDTSRRVKSAQEDALAAGKAHGGRRTYGYTKDSTAIVPEEKEIVQEIFRRFLDGDAIWAIFQDLHKRQVPSAGGGLWTVGRVRATLDLPKHAGLITFQGEVQKDANGDYRTGAWPAIVSVGEWEEVHRLRQQRSADYADARRSFRKYLLTGLVICTNCTRSMVGEKVGGVRGVPYYRCTRKTSSMPEACTRKIKAVELEEFVKDAAKDFLTSLSPSDLVAPSVTMDPVDAEQAEADDKVKLAEIREMWDAKEITTAEMREMQAKIKARMAARNKATVIRPLTALEGIVIGEGAAESFDGLTEDRQAAALRFLFPAVRIKASSVRGVVDFGRVDIDPPQLH</sequence>
<dbReference type="Gene3D" id="3.40.50.1390">
    <property type="entry name" value="Resolvase, N-terminal catalytic domain"/>
    <property type="match status" value="1"/>
</dbReference>
<dbReference type="InterPro" id="IPR038109">
    <property type="entry name" value="DNA_bind_recomb_sf"/>
</dbReference>
<dbReference type="InterPro" id="IPR025827">
    <property type="entry name" value="Zn_ribbon_recom_dom"/>
</dbReference>
<feature type="domain" description="Resolvase/invertase-type recombinase catalytic" evidence="1">
    <location>
        <begin position="10"/>
        <end position="160"/>
    </location>
</feature>
<evidence type="ECO:0000259" key="1">
    <source>
        <dbReference type="PROSITE" id="PS51736"/>
    </source>
</evidence>
<dbReference type="InterPro" id="IPR036162">
    <property type="entry name" value="Resolvase-like_N_sf"/>
</dbReference>
<dbReference type="InterPro" id="IPR006119">
    <property type="entry name" value="Resolv_N"/>
</dbReference>
<accession>A0ABS5L748</accession>
<reference evidence="3 4" key="1">
    <citation type="submission" date="2020-02" db="EMBL/GenBank/DDBJ databases">
        <title>Acidophilic actinobacteria isolated from forest soil.</title>
        <authorList>
            <person name="Golinska P."/>
        </authorList>
    </citation>
    <scope>NUCLEOTIDE SEQUENCE [LARGE SCALE GENOMIC DNA]</scope>
    <source>
        <strain evidence="3 4">NL8</strain>
    </source>
</reference>
<dbReference type="SMART" id="SM00857">
    <property type="entry name" value="Resolvase"/>
    <property type="match status" value="1"/>
</dbReference>
<evidence type="ECO:0000313" key="3">
    <source>
        <dbReference type="EMBL" id="MBS2554186.1"/>
    </source>
</evidence>
<proteinExistence type="predicted"/>
<organism evidence="3 4">
    <name type="scientific">Catenulispora pinistramenti</name>
    <dbReference type="NCBI Taxonomy" id="2705254"/>
    <lineage>
        <taxon>Bacteria</taxon>
        <taxon>Bacillati</taxon>
        <taxon>Actinomycetota</taxon>
        <taxon>Actinomycetes</taxon>
        <taxon>Catenulisporales</taxon>
        <taxon>Catenulisporaceae</taxon>
        <taxon>Catenulispora</taxon>
    </lineage>
</organism>
<dbReference type="PROSITE" id="PS51736">
    <property type="entry name" value="RECOMBINASES_3"/>
    <property type="match status" value="1"/>
</dbReference>